<evidence type="ECO:0000259" key="4">
    <source>
        <dbReference type="PROSITE" id="PS51192"/>
    </source>
</evidence>
<keyword evidence="7" id="KW-1185">Reference proteome</keyword>
<reference evidence="6 7" key="1">
    <citation type="submission" date="2021-03" db="EMBL/GenBank/DDBJ databases">
        <title>Antimicrobial resistance genes in bacteria isolated from Japanese honey, and their potential for conferring macrolide and lincosamide resistance in the American foulbrood pathogen Paenibacillus larvae.</title>
        <authorList>
            <person name="Okamoto M."/>
            <person name="Kumagai M."/>
            <person name="Kanamori H."/>
            <person name="Takamatsu D."/>
        </authorList>
    </citation>
    <scope>NUCLEOTIDE SEQUENCE [LARGE SCALE GENOMIC DNA]</scope>
    <source>
        <strain evidence="6 7">J21TS3</strain>
    </source>
</reference>
<comment type="caution">
    <text evidence="6">The sequence shown here is derived from an EMBL/GenBank/DDBJ whole genome shotgun (WGS) entry which is preliminary data.</text>
</comment>
<dbReference type="PROSITE" id="PS51192">
    <property type="entry name" value="HELICASE_ATP_BIND_1"/>
    <property type="match status" value="1"/>
</dbReference>
<name>A0ABQ4LWQ7_9BACL</name>
<evidence type="ECO:0000313" key="7">
    <source>
        <dbReference type="Proteomes" id="UP000680638"/>
    </source>
</evidence>
<dbReference type="InterPro" id="IPR011545">
    <property type="entry name" value="DEAD/DEAH_box_helicase_dom"/>
</dbReference>
<accession>A0ABQ4LWQ7</accession>
<evidence type="ECO:0000256" key="3">
    <source>
        <dbReference type="ARBA" id="ARBA00023125"/>
    </source>
</evidence>
<keyword evidence="3" id="KW-0238">DNA-binding</keyword>
<dbReference type="InterPro" id="IPR001650">
    <property type="entry name" value="Helicase_C-like"/>
</dbReference>
<dbReference type="PANTHER" id="PTHR30580:SF1">
    <property type="entry name" value="COMF OPERON PROTEIN 1"/>
    <property type="match status" value="1"/>
</dbReference>
<evidence type="ECO:0000256" key="2">
    <source>
        <dbReference type="ARBA" id="ARBA00022840"/>
    </source>
</evidence>
<dbReference type="PROSITE" id="PS51194">
    <property type="entry name" value="HELICASE_CTER"/>
    <property type="match status" value="1"/>
</dbReference>
<evidence type="ECO:0000259" key="5">
    <source>
        <dbReference type="PROSITE" id="PS51194"/>
    </source>
</evidence>
<dbReference type="CDD" id="cd18785">
    <property type="entry name" value="SF2_C"/>
    <property type="match status" value="1"/>
</dbReference>
<organism evidence="6 7">
    <name type="scientific">Paenibacillus cookii</name>
    <dbReference type="NCBI Taxonomy" id="157839"/>
    <lineage>
        <taxon>Bacteria</taxon>
        <taxon>Bacillati</taxon>
        <taxon>Bacillota</taxon>
        <taxon>Bacilli</taxon>
        <taxon>Bacillales</taxon>
        <taxon>Paenibacillaceae</taxon>
        <taxon>Paenibacillus</taxon>
    </lineage>
</organism>
<sequence>MRVAVYAIGHEGKWRIRRSLDLRVDVLWWGQRFCATPGSARMVLLSAATALSSAVRLEQRFEPRTEMSGWDPRKWGLWFRERMEEEAGRGMNGDAALGGQALFGGSGEVLHSGTGVWMWDFRQAMPEQVLRLLERPAGPGQAAGALAELGGMSDALVERVSGRSLLAAEVDALLQEMAPGLAGAWHSAAQLASLQGRLALDAGLADAGPRRGGGLLRMGRPRLPRCRRCGSEATGRTPCAACGRADCAYCEACLALGRSRACSLLLRSAARDPAVRAAAGPSTAAVRGRWGLSAAQGDAACAALGFLAEPPRRGSAAPGGRADRPLAPARHARFLLWAVTGAGKTEMIFPLLGAILERGGRVLVATPRRDVVLELAPRLAKAFPDTRIVTLYGGSDERWREGDLTLATTHQLMRFYQAFDLVVIDELDAFPYHNDPMLAYAAEHACKPDGKFVYLSATPPRPLQKEAARGRLPHAKVPVRFHGHPLPVPKRIALKSIEQCLRQPMLLKRLSSHLSLSLERGAQIFLFVSRIRHIDPLVAILRRMLGGVCIEGTSSEDPFRAEKVTRFRRREIRLLVTTTILERGVTVPRSDVFIADADSSLFDEASLVQMAGRAGRSAEDPAGRVVFASPQWTISQKRAVNQIKSMNRIARKNGYL</sequence>
<dbReference type="Pfam" id="PF00270">
    <property type="entry name" value="DEAD"/>
    <property type="match status" value="1"/>
</dbReference>
<feature type="domain" description="Helicase ATP-binding" evidence="4">
    <location>
        <begin position="325"/>
        <end position="477"/>
    </location>
</feature>
<keyword evidence="2" id="KW-0067">ATP-binding</keyword>
<dbReference type="SMART" id="SM00490">
    <property type="entry name" value="HELICc"/>
    <property type="match status" value="1"/>
</dbReference>
<dbReference type="EMBL" id="BORW01000010">
    <property type="protein sequence ID" value="GIO67573.1"/>
    <property type="molecule type" value="Genomic_DNA"/>
</dbReference>
<dbReference type="Gene3D" id="3.40.50.300">
    <property type="entry name" value="P-loop containing nucleotide triphosphate hydrolases"/>
    <property type="match status" value="2"/>
</dbReference>
<evidence type="ECO:0000256" key="1">
    <source>
        <dbReference type="ARBA" id="ARBA00022741"/>
    </source>
</evidence>
<gene>
    <name evidence="6" type="ORF">J21TS3_23940</name>
</gene>
<dbReference type="InterPro" id="IPR014001">
    <property type="entry name" value="Helicase_ATP-bd"/>
</dbReference>
<dbReference type="PANTHER" id="PTHR30580">
    <property type="entry name" value="PRIMOSOMAL PROTEIN N"/>
    <property type="match status" value="1"/>
</dbReference>
<protein>
    <recommendedName>
        <fullName evidence="8">DNA/RNA helicase</fullName>
    </recommendedName>
</protein>
<dbReference type="InterPro" id="IPR027417">
    <property type="entry name" value="P-loop_NTPase"/>
</dbReference>
<proteinExistence type="predicted"/>
<keyword evidence="1" id="KW-0547">Nucleotide-binding</keyword>
<dbReference type="Proteomes" id="UP000680638">
    <property type="component" value="Unassembled WGS sequence"/>
</dbReference>
<feature type="domain" description="Helicase C-terminal" evidence="5">
    <location>
        <begin position="509"/>
        <end position="656"/>
    </location>
</feature>
<dbReference type="SUPFAM" id="SSF52540">
    <property type="entry name" value="P-loop containing nucleoside triphosphate hydrolases"/>
    <property type="match status" value="1"/>
</dbReference>
<dbReference type="SMART" id="SM00487">
    <property type="entry name" value="DEXDc"/>
    <property type="match status" value="1"/>
</dbReference>
<evidence type="ECO:0008006" key="8">
    <source>
        <dbReference type="Google" id="ProtNLM"/>
    </source>
</evidence>
<evidence type="ECO:0000313" key="6">
    <source>
        <dbReference type="EMBL" id="GIO67573.1"/>
    </source>
</evidence>
<dbReference type="Pfam" id="PF00271">
    <property type="entry name" value="Helicase_C"/>
    <property type="match status" value="1"/>
</dbReference>